<dbReference type="InterPro" id="IPR029036">
    <property type="entry name" value="P5CR_dimer"/>
</dbReference>
<evidence type="ECO:0000256" key="1">
    <source>
        <dbReference type="ARBA" id="ARBA00005525"/>
    </source>
</evidence>
<evidence type="ECO:0000256" key="5">
    <source>
        <dbReference type="RuleBase" id="RU003903"/>
    </source>
</evidence>
<dbReference type="PIRSF" id="PIRSF000193">
    <property type="entry name" value="Pyrrol-5-carb_rd"/>
    <property type="match status" value="1"/>
</dbReference>
<evidence type="ECO:0000313" key="9">
    <source>
        <dbReference type="Proteomes" id="UP000029964"/>
    </source>
</evidence>
<keyword evidence="5" id="KW-0028">Amino-acid biosynthesis</keyword>
<dbReference type="NCBIfam" id="TIGR00112">
    <property type="entry name" value="proC"/>
    <property type="match status" value="1"/>
</dbReference>
<dbReference type="HAMAP" id="MF_01925">
    <property type="entry name" value="P5C_reductase"/>
    <property type="match status" value="1"/>
</dbReference>
<comment type="similarity">
    <text evidence="1 5">Belongs to the pyrroline-5-carboxylate reductase family.</text>
</comment>
<name>A0A086SU07_HAPC1</name>
<accession>A0A086SU07</accession>
<keyword evidence="3 5" id="KW-0560">Oxidoreductase</keyword>
<dbReference type="Gene3D" id="1.10.3730.10">
    <property type="entry name" value="ProC C-terminal domain-like"/>
    <property type="match status" value="1"/>
</dbReference>
<feature type="domain" description="Pyrroline-5-carboxylate reductase dimerisation" evidence="7">
    <location>
        <begin position="170"/>
        <end position="274"/>
    </location>
</feature>
<dbReference type="FunFam" id="1.10.3730.10:FF:000001">
    <property type="entry name" value="Pyrroline-5-carboxylate reductase"/>
    <property type="match status" value="1"/>
</dbReference>
<dbReference type="Pfam" id="PF14748">
    <property type="entry name" value="P5CR_dimer"/>
    <property type="match status" value="1"/>
</dbReference>
<keyword evidence="9" id="KW-1185">Reference proteome</keyword>
<dbReference type="InterPro" id="IPR053790">
    <property type="entry name" value="P5CR-like_CS"/>
</dbReference>
<organism evidence="8 9">
    <name type="scientific">Hapsidospora chrysogenum (strain ATCC 11550 / CBS 779.69 / DSM 880 / IAM 14645 / JCM 23072 / IMI 49137)</name>
    <name type="common">Acremonium chrysogenum</name>
    <dbReference type="NCBI Taxonomy" id="857340"/>
    <lineage>
        <taxon>Eukaryota</taxon>
        <taxon>Fungi</taxon>
        <taxon>Dikarya</taxon>
        <taxon>Ascomycota</taxon>
        <taxon>Pezizomycotina</taxon>
        <taxon>Sordariomycetes</taxon>
        <taxon>Hypocreomycetidae</taxon>
        <taxon>Hypocreales</taxon>
        <taxon>Bionectriaceae</taxon>
        <taxon>Hapsidospora</taxon>
    </lineage>
</organism>
<feature type="binding site" evidence="4">
    <location>
        <position position="60"/>
    </location>
    <ligand>
        <name>NADPH</name>
        <dbReference type="ChEBI" id="CHEBI:57783"/>
    </ligand>
</feature>
<protein>
    <recommendedName>
        <fullName evidence="5">Pyrroline-5-carboxylate reductase</fullName>
        <ecNumber evidence="5">1.5.1.2</ecNumber>
    </recommendedName>
</protein>
<keyword evidence="2 4" id="KW-0521">NADP</keyword>
<evidence type="ECO:0000313" key="8">
    <source>
        <dbReference type="EMBL" id="KFH40589.1"/>
    </source>
</evidence>
<evidence type="ECO:0000256" key="4">
    <source>
        <dbReference type="PIRSR" id="PIRSR000193-1"/>
    </source>
</evidence>
<sequence>MADLSSCKIAFIGGGNMASAIIGGLLSANKIPKSHVSVSAPSEATRSSHAARGVTVTPSNVEAATGAHVVVIAVKPAIAKSVCEELRGAWDKLAEHPIIISVAAGTTVGAMREWLGGGRVSVVRVMPNTPSLVGEGAAGVYAEDVDDSQRGLVNGILSSMCRVVEWVDKEELINVVTSVSGSGPAYFFAMVEHMTASAKAMGLPADQAARLAQQTCLGAGRMMSESEDDAGQLRRKVTSPNGTTHAALVSFEKLGFADIVDKSMKACVERGEELGKAYG</sequence>
<feature type="binding site" evidence="4">
    <location>
        <begin position="73"/>
        <end position="76"/>
    </location>
    <ligand>
        <name>NADP(+)</name>
        <dbReference type="ChEBI" id="CHEBI:58349"/>
    </ligand>
</feature>
<reference evidence="9" key="1">
    <citation type="journal article" date="2014" name="Genome Announc.">
        <title>Genome sequence and annotation of Acremonium chrysogenum, producer of the beta-lactam antibiotic cephalosporin C.</title>
        <authorList>
            <person name="Terfehr D."/>
            <person name="Dahlmann T.A."/>
            <person name="Specht T."/>
            <person name="Zadra I."/>
            <person name="Kuernsteiner H."/>
            <person name="Kueck U."/>
        </authorList>
    </citation>
    <scope>NUCLEOTIDE SEQUENCE [LARGE SCALE GENOMIC DNA]</scope>
    <source>
        <strain evidence="9">ATCC 11550 / CBS 779.69 / DSM 880 / IAM 14645 / JCM 23072 / IMI 49137</strain>
    </source>
</reference>
<dbReference type="InterPro" id="IPR008927">
    <property type="entry name" value="6-PGluconate_DH-like_C_sf"/>
</dbReference>
<evidence type="ECO:0000256" key="3">
    <source>
        <dbReference type="ARBA" id="ARBA00023002"/>
    </source>
</evidence>
<dbReference type="InterPro" id="IPR000304">
    <property type="entry name" value="Pyrroline-COOH_reductase"/>
</dbReference>
<dbReference type="GO" id="GO:0004735">
    <property type="term" value="F:pyrroline-5-carboxylate reductase activity"/>
    <property type="evidence" value="ECO:0007669"/>
    <property type="project" value="UniProtKB-EC"/>
</dbReference>
<dbReference type="SUPFAM" id="SSF51735">
    <property type="entry name" value="NAD(P)-binding Rossmann-fold domains"/>
    <property type="match status" value="1"/>
</dbReference>
<dbReference type="UniPathway" id="UPA00098">
    <property type="reaction ID" value="UER00361"/>
</dbReference>
<dbReference type="PRINTS" id="PR00958">
    <property type="entry name" value="HOMSERKINASE"/>
</dbReference>
<evidence type="ECO:0000256" key="2">
    <source>
        <dbReference type="ARBA" id="ARBA00022857"/>
    </source>
</evidence>
<comment type="catalytic activity">
    <reaction evidence="5">
        <text>L-proline + NADP(+) = (S)-1-pyrroline-5-carboxylate + NADPH + 2 H(+)</text>
        <dbReference type="Rhea" id="RHEA:14109"/>
        <dbReference type="ChEBI" id="CHEBI:15378"/>
        <dbReference type="ChEBI" id="CHEBI:17388"/>
        <dbReference type="ChEBI" id="CHEBI:57783"/>
        <dbReference type="ChEBI" id="CHEBI:58349"/>
        <dbReference type="ChEBI" id="CHEBI:60039"/>
        <dbReference type="EC" id="1.5.1.2"/>
    </reaction>
</comment>
<dbReference type="PANTHER" id="PTHR11645:SF0">
    <property type="entry name" value="PYRROLINE-5-CARBOXYLATE REDUCTASE 3"/>
    <property type="match status" value="1"/>
</dbReference>
<keyword evidence="5" id="KW-0641">Proline biosynthesis</keyword>
<dbReference type="Gene3D" id="3.40.50.720">
    <property type="entry name" value="NAD(P)-binding Rossmann-like Domain"/>
    <property type="match status" value="1"/>
</dbReference>
<evidence type="ECO:0000259" key="6">
    <source>
        <dbReference type="Pfam" id="PF03807"/>
    </source>
</evidence>
<dbReference type="Proteomes" id="UP000029964">
    <property type="component" value="Unassembled WGS sequence"/>
</dbReference>
<dbReference type="OrthoDB" id="10263291at2759"/>
<dbReference type="EMBL" id="JPKY01000185">
    <property type="protein sequence ID" value="KFH40589.1"/>
    <property type="molecule type" value="Genomic_DNA"/>
</dbReference>
<feature type="binding site" evidence="4">
    <location>
        <begin position="12"/>
        <end position="17"/>
    </location>
    <ligand>
        <name>NADP(+)</name>
        <dbReference type="ChEBI" id="CHEBI:58349"/>
    </ligand>
</feature>
<dbReference type="InterPro" id="IPR036291">
    <property type="entry name" value="NAD(P)-bd_dom_sf"/>
</dbReference>
<proteinExistence type="inferred from homology"/>
<comment type="pathway">
    <text evidence="5">Amino-acid biosynthesis; L-proline biosynthesis; L-proline from L-glutamate 5-semialdehyde: step 1/1.</text>
</comment>
<dbReference type="Pfam" id="PF03807">
    <property type="entry name" value="F420_oxidored"/>
    <property type="match status" value="1"/>
</dbReference>
<dbReference type="InterPro" id="IPR028939">
    <property type="entry name" value="P5C_Rdtase_cat_N"/>
</dbReference>
<dbReference type="STRING" id="857340.A0A086SU07"/>
<dbReference type="EC" id="1.5.1.2" evidence="5"/>
<dbReference type="PANTHER" id="PTHR11645">
    <property type="entry name" value="PYRROLINE-5-CARBOXYLATE REDUCTASE"/>
    <property type="match status" value="1"/>
</dbReference>
<feature type="domain" description="Pyrroline-5-carboxylate reductase catalytic N-terminal" evidence="6">
    <location>
        <begin position="8"/>
        <end position="105"/>
    </location>
</feature>
<dbReference type="PROSITE" id="PS00521">
    <property type="entry name" value="P5CR"/>
    <property type="match status" value="1"/>
</dbReference>
<dbReference type="HOGENOM" id="CLU_042344_0_1_1"/>
<comment type="caution">
    <text evidence="8">The sequence shown here is derived from an EMBL/GenBank/DDBJ whole genome shotgun (WGS) entry which is preliminary data.</text>
</comment>
<evidence type="ECO:0000259" key="7">
    <source>
        <dbReference type="Pfam" id="PF14748"/>
    </source>
</evidence>
<dbReference type="AlphaFoldDB" id="A0A086SU07"/>
<dbReference type="GO" id="GO:0055129">
    <property type="term" value="P:L-proline biosynthetic process"/>
    <property type="evidence" value="ECO:0007669"/>
    <property type="project" value="UniProtKB-UniPathway"/>
</dbReference>
<dbReference type="SUPFAM" id="SSF48179">
    <property type="entry name" value="6-phosphogluconate dehydrogenase C-terminal domain-like"/>
    <property type="match status" value="1"/>
</dbReference>
<gene>
    <name evidence="8" type="ORF">ACRE_087120</name>
</gene>